<dbReference type="EMBL" id="AP023356">
    <property type="protein sequence ID" value="BCJ44735.1"/>
    <property type="molecule type" value="Genomic_DNA"/>
</dbReference>
<feature type="region of interest" description="Disordered" evidence="1">
    <location>
        <begin position="80"/>
        <end position="106"/>
    </location>
</feature>
<evidence type="ECO:0000313" key="5">
    <source>
        <dbReference type="Proteomes" id="UP000676967"/>
    </source>
</evidence>
<keyword evidence="2" id="KW-0812">Transmembrane</keyword>
<evidence type="ECO:0000256" key="1">
    <source>
        <dbReference type="SAM" id="MobiDB-lite"/>
    </source>
</evidence>
<evidence type="ECO:0000313" key="4">
    <source>
        <dbReference type="EMBL" id="BCJ44735.1"/>
    </source>
</evidence>
<gene>
    <name evidence="4" type="ORF">Aiant_53920</name>
</gene>
<name>A0ABM7LZG9_9ACTN</name>
<evidence type="ECO:0000256" key="2">
    <source>
        <dbReference type="SAM" id="Phobius"/>
    </source>
</evidence>
<accession>A0ABM7LZG9</accession>
<sequence length="203" mass="22038">MSDMHDPRPSAPHWPTAVLPTVPEHDRYAAGRRRRRIVLGAAGAFLALAVGYWAVSGPGDDDTPVAAAPSAPVLQQTTALPTIEATTEPAPSTTPTSEPTTEPTTEPVARVRPGVLLQQMQRELGLLVRRRQLERDDAGDLSKRLRRVGESLRKQDEEKAAERLQDFAEKLVDLHDDGDISQDGFTALADAAAQLGTRLPQQD</sequence>
<feature type="transmembrane region" description="Helical" evidence="2">
    <location>
        <begin position="37"/>
        <end position="55"/>
    </location>
</feature>
<evidence type="ECO:0000259" key="3">
    <source>
        <dbReference type="Pfam" id="PF22888"/>
    </source>
</evidence>
<dbReference type="InterPro" id="IPR054470">
    <property type="entry name" value="FIMAH_dom"/>
</dbReference>
<reference evidence="4 5" key="1">
    <citation type="submission" date="2020-08" db="EMBL/GenBank/DDBJ databases">
        <title>Whole genome shotgun sequence of Actinoplanes ianthinogenes NBRC 13996.</title>
        <authorList>
            <person name="Komaki H."/>
            <person name="Tamura T."/>
        </authorList>
    </citation>
    <scope>NUCLEOTIDE SEQUENCE [LARGE SCALE GENOMIC DNA]</scope>
    <source>
        <strain evidence="4 5">NBRC 13996</strain>
    </source>
</reference>
<keyword evidence="5" id="KW-1185">Reference proteome</keyword>
<feature type="domain" description="FIMAH" evidence="3">
    <location>
        <begin position="118"/>
        <end position="195"/>
    </location>
</feature>
<dbReference type="Proteomes" id="UP000676967">
    <property type="component" value="Chromosome"/>
</dbReference>
<dbReference type="Pfam" id="PF22888">
    <property type="entry name" value="FIMAH"/>
    <property type="match status" value="1"/>
</dbReference>
<keyword evidence="2" id="KW-1133">Transmembrane helix</keyword>
<protein>
    <recommendedName>
        <fullName evidence="3">FIMAH domain-containing protein</fullName>
    </recommendedName>
</protein>
<keyword evidence="2" id="KW-0472">Membrane</keyword>
<organism evidence="4 5">
    <name type="scientific">Actinoplanes ianthinogenes</name>
    <dbReference type="NCBI Taxonomy" id="122358"/>
    <lineage>
        <taxon>Bacteria</taxon>
        <taxon>Bacillati</taxon>
        <taxon>Actinomycetota</taxon>
        <taxon>Actinomycetes</taxon>
        <taxon>Micromonosporales</taxon>
        <taxon>Micromonosporaceae</taxon>
        <taxon>Actinoplanes</taxon>
    </lineage>
</organism>
<proteinExistence type="predicted"/>